<feature type="transmembrane region" description="Helical" evidence="1">
    <location>
        <begin position="151"/>
        <end position="170"/>
    </location>
</feature>
<dbReference type="InterPro" id="IPR006938">
    <property type="entry name" value="DUF624"/>
</dbReference>
<dbReference type="Pfam" id="PF04854">
    <property type="entry name" value="DUF624"/>
    <property type="match status" value="1"/>
</dbReference>
<keyword evidence="1" id="KW-1133">Transmembrane helix</keyword>
<keyword evidence="3" id="KW-1185">Reference proteome</keyword>
<dbReference type="AlphaFoldDB" id="A0A7X6A514"/>
<feature type="transmembrane region" description="Helical" evidence="1">
    <location>
        <begin position="105"/>
        <end position="130"/>
    </location>
</feature>
<dbReference type="RefSeq" id="WP_167216199.1">
    <property type="nucleotide sequence ID" value="NZ_JAASRO010000001.1"/>
</dbReference>
<protein>
    <submittedName>
        <fullName evidence="2">Putative membrane protein YesL</fullName>
    </submittedName>
</protein>
<comment type="caution">
    <text evidence="2">The sequence shown here is derived from an EMBL/GenBank/DDBJ whole genome shotgun (WGS) entry which is preliminary data.</text>
</comment>
<keyword evidence="1" id="KW-0812">Transmembrane</keyword>
<feature type="transmembrane region" description="Helical" evidence="1">
    <location>
        <begin position="20"/>
        <end position="47"/>
    </location>
</feature>
<proteinExistence type="predicted"/>
<keyword evidence="1" id="KW-0472">Membrane</keyword>
<gene>
    <name evidence="2" type="ORF">BJY22_007312</name>
</gene>
<sequence>MEVELTGRAAGFYRWLDWPVRLVVVSMLWILGVAAGAVVAGIAPATLAAHRLIRSYLTAPEVHAWPTFWAGWREWLIRGQLVLGLPLATVWVLAFYLVTARGTVLAVPLSLVLLGYLVTLWLLPAVAVAAASRRTTEVWLLTLHVAWRRPALGVAVAAALIAAGVGAWYAVPAALLFAPATAALGAVLVSSRRLTRDIPDPTRSDQPAR</sequence>
<feature type="transmembrane region" description="Helical" evidence="1">
    <location>
        <begin position="81"/>
        <end position="99"/>
    </location>
</feature>
<reference evidence="2 3" key="1">
    <citation type="submission" date="2020-03" db="EMBL/GenBank/DDBJ databases">
        <title>Sequencing the genomes of 1000 actinobacteria strains.</title>
        <authorList>
            <person name="Klenk H.-P."/>
        </authorList>
    </citation>
    <scope>NUCLEOTIDE SEQUENCE [LARGE SCALE GENOMIC DNA]</scope>
    <source>
        <strain evidence="2 3">DSM 45490</strain>
    </source>
</reference>
<dbReference type="EMBL" id="JAASRO010000001">
    <property type="protein sequence ID" value="NIK61595.1"/>
    <property type="molecule type" value="Genomic_DNA"/>
</dbReference>
<dbReference type="Proteomes" id="UP000555407">
    <property type="component" value="Unassembled WGS sequence"/>
</dbReference>
<organism evidence="2 3">
    <name type="scientific">Kribbella shirazensis</name>
    <dbReference type="NCBI Taxonomy" id="1105143"/>
    <lineage>
        <taxon>Bacteria</taxon>
        <taxon>Bacillati</taxon>
        <taxon>Actinomycetota</taxon>
        <taxon>Actinomycetes</taxon>
        <taxon>Propionibacteriales</taxon>
        <taxon>Kribbellaceae</taxon>
        <taxon>Kribbella</taxon>
    </lineage>
</organism>
<evidence type="ECO:0000313" key="2">
    <source>
        <dbReference type="EMBL" id="NIK61595.1"/>
    </source>
</evidence>
<name>A0A7X6A514_9ACTN</name>
<feature type="transmembrane region" description="Helical" evidence="1">
    <location>
        <begin position="176"/>
        <end position="194"/>
    </location>
</feature>
<accession>A0A7X6A514</accession>
<evidence type="ECO:0000313" key="3">
    <source>
        <dbReference type="Proteomes" id="UP000555407"/>
    </source>
</evidence>
<evidence type="ECO:0000256" key="1">
    <source>
        <dbReference type="SAM" id="Phobius"/>
    </source>
</evidence>